<evidence type="ECO:0000313" key="2">
    <source>
        <dbReference type="EMBL" id="NYF88895.1"/>
    </source>
</evidence>
<evidence type="ECO:0008006" key="4">
    <source>
        <dbReference type="Google" id="ProtNLM"/>
    </source>
</evidence>
<name>A0A852VF72_9BACT</name>
<comment type="caution">
    <text evidence="2">The sequence shown here is derived from an EMBL/GenBank/DDBJ whole genome shotgun (WGS) entry which is preliminary data.</text>
</comment>
<dbReference type="Proteomes" id="UP000564385">
    <property type="component" value="Unassembled WGS sequence"/>
</dbReference>
<protein>
    <recommendedName>
        <fullName evidence="4">Helix-turn-helix domain-containing protein</fullName>
    </recommendedName>
</protein>
<feature type="region of interest" description="Disordered" evidence="1">
    <location>
        <begin position="1"/>
        <end position="29"/>
    </location>
</feature>
<dbReference type="AlphaFoldDB" id="A0A852VF72"/>
<dbReference type="EMBL" id="JACCCU010000001">
    <property type="protein sequence ID" value="NYF88895.1"/>
    <property type="molecule type" value="Genomic_DNA"/>
</dbReference>
<gene>
    <name evidence="2" type="ORF">HDF08_000962</name>
</gene>
<evidence type="ECO:0000256" key="1">
    <source>
        <dbReference type="SAM" id="MobiDB-lite"/>
    </source>
</evidence>
<sequence>MSGLWQNHPATPHQQTLFPKTQRKRNGKPTQADVLITMLREARSQNRALELPAIMQAGIAQHGARFNEIRSRGFEVENELDRDNGAIRSRYVLKFDPEMEAR</sequence>
<evidence type="ECO:0000313" key="3">
    <source>
        <dbReference type="Proteomes" id="UP000564385"/>
    </source>
</evidence>
<reference evidence="2 3" key="1">
    <citation type="submission" date="2020-07" db="EMBL/GenBank/DDBJ databases">
        <title>Genomic Encyclopedia of Type Strains, Phase IV (KMG-V): Genome sequencing to study the core and pangenomes of soil and plant-associated prokaryotes.</title>
        <authorList>
            <person name="Whitman W."/>
        </authorList>
    </citation>
    <scope>NUCLEOTIDE SEQUENCE [LARGE SCALE GENOMIC DNA]</scope>
    <source>
        <strain evidence="2 3">M8UP22</strain>
    </source>
</reference>
<feature type="compositionally biased region" description="Polar residues" evidence="1">
    <location>
        <begin position="1"/>
        <end position="19"/>
    </location>
</feature>
<organism evidence="2 3">
    <name type="scientific">Tunturiibacter lichenicola</name>
    <dbReference type="NCBI Taxonomy" id="2051959"/>
    <lineage>
        <taxon>Bacteria</taxon>
        <taxon>Pseudomonadati</taxon>
        <taxon>Acidobacteriota</taxon>
        <taxon>Terriglobia</taxon>
        <taxon>Terriglobales</taxon>
        <taxon>Acidobacteriaceae</taxon>
        <taxon>Tunturiibacter</taxon>
    </lineage>
</organism>
<accession>A0A852VF72</accession>
<proteinExistence type="predicted"/>